<evidence type="ECO:0000313" key="2">
    <source>
        <dbReference type="Proteomes" id="UP000256873"/>
    </source>
</evidence>
<gene>
    <name evidence="1" type="ORF">DWQ54_07845</name>
</gene>
<comment type="caution">
    <text evidence="1">The sequence shown here is derived from an EMBL/GenBank/DDBJ whole genome shotgun (WGS) entry which is preliminary data.</text>
</comment>
<accession>A0A3E0L5Z7</accession>
<dbReference type="EMBL" id="QQWC01000002">
    <property type="protein sequence ID" value="REJ42816.1"/>
    <property type="molecule type" value="Genomic_DNA"/>
</dbReference>
<name>A0A3E0L5Z7_9CHRO</name>
<dbReference type="Proteomes" id="UP000256873">
    <property type="component" value="Unassembled WGS sequence"/>
</dbReference>
<protein>
    <submittedName>
        <fullName evidence="1">Uncharacterized protein</fullName>
    </submittedName>
</protein>
<evidence type="ECO:0000313" key="1">
    <source>
        <dbReference type="EMBL" id="REJ42816.1"/>
    </source>
</evidence>
<proteinExistence type="predicted"/>
<organism evidence="1 2">
    <name type="scientific">Microcystis flos-aquae TF09</name>
    <dbReference type="NCBI Taxonomy" id="2060473"/>
    <lineage>
        <taxon>Bacteria</taxon>
        <taxon>Bacillati</taxon>
        <taxon>Cyanobacteriota</taxon>
        <taxon>Cyanophyceae</taxon>
        <taxon>Oscillatoriophycideae</taxon>
        <taxon>Chroococcales</taxon>
        <taxon>Microcystaceae</taxon>
        <taxon>Microcystis</taxon>
    </lineage>
</organism>
<reference evidence="1 2" key="1">
    <citation type="submission" date="2017-10" db="EMBL/GenBank/DDBJ databases">
        <title>A large-scale comparative metagenomic study reveals the eutrophication-driven functional interactions in six Microcystis-epibionts communities.</title>
        <authorList>
            <person name="Li Q."/>
            <person name="Lin F."/>
        </authorList>
    </citation>
    <scope>NUCLEOTIDE SEQUENCE [LARGE SCALE GENOMIC DNA]</scope>
    <source>
        <strain evidence="1">TF09</strain>
    </source>
</reference>
<sequence>MPMVGAHRVRPKCNIDISTKLRCTQSNPIQVPLIKGDLGGYKPIQVPLIKGDLGGSNQFKSPLSRGI</sequence>
<dbReference type="AlphaFoldDB" id="A0A3E0L5Z7"/>